<keyword evidence="1" id="KW-1133">Transmembrane helix</keyword>
<accession>A0ABQ1X3Z1</accession>
<feature type="transmembrane region" description="Helical" evidence="1">
    <location>
        <begin position="105"/>
        <end position="123"/>
    </location>
</feature>
<sequence length="444" mass="49720">MNVLLLAGLLFLLLRRKQTVEGVPKPLPALISIVETITDIVKVVVLNRFPVIEKISGRVAGGIDTVNTAVAKAVSCITPPLAWAWLLCLILTLTDVFTPLEMANSYLRSAAHGGTWLLVFFAARRFSWSYTWPARLWLASVAITLISAVLALWPLGLPFIYYIVSFFAPVQPWQTTYVYFQRGQSVVVDQQHRWQRAHHRRALIEPFTPFFQWVDRQPYLPYNQMPVKPTGTGWQVVNLTFADSKLEAAEQALVRRRQEDEHCYQELYRRDDSLIRIGRHPELVLPPVSQRGANTLGFRLQSAVWATRACCQEPCPISAVTASWKKAQLPNKYDFTLQASPCISHTCQSIYLVVCGVAGPGTYRLGEYDAATRTINGSFLRLSDAGGIYLSKPALQLTITRFDTVARVVAGTFEASVVSRAENAPTLAVQQGRFDVHFDSPPSR</sequence>
<reference evidence="3" key="1">
    <citation type="journal article" date="2019" name="Int. J. Syst. Evol. Microbiol.">
        <title>The Global Catalogue of Microorganisms (GCM) 10K type strain sequencing project: providing services to taxonomists for standard genome sequencing and annotation.</title>
        <authorList>
            <consortium name="The Broad Institute Genomics Platform"/>
            <consortium name="The Broad Institute Genome Sequencing Center for Infectious Disease"/>
            <person name="Wu L."/>
            <person name="Ma J."/>
        </authorList>
    </citation>
    <scope>NUCLEOTIDE SEQUENCE [LARGE SCALE GENOMIC DNA]</scope>
    <source>
        <strain evidence="3">CGMCC 1.12990</strain>
    </source>
</reference>
<protein>
    <submittedName>
        <fullName evidence="2">Uncharacterized protein</fullName>
    </submittedName>
</protein>
<name>A0ABQ1X3Z1_9BACT</name>
<feature type="transmembrane region" description="Helical" evidence="1">
    <location>
        <begin position="135"/>
        <end position="153"/>
    </location>
</feature>
<proteinExistence type="predicted"/>
<keyword evidence="3" id="KW-1185">Reference proteome</keyword>
<dbReference type="RefSeq" id="WP_188558815.1">
    <property type="nucleotide sequence ID" value="NZ_BMGS01000008.1"/>
</dbReference>
<organism evidence="2 3">
    <name type="scientific">Hymenobacter glacieicola</name>
    <dbReference type="NCBI Taxonomy" id="1562124"/>
    <lineage>
        <taxon>Bacteria</taxon>
        <taxon>Pseudomonadati</taxon>
        <taxon>Bacteroidota</taxon>
        <taxon>Cytophagia</taxon>
        <taxon>Cytophagales</taxon>
        <taxon>Hymenobacteraceae</taxon>
        <taxon>Hymenobacter</taxon>
    </lineage>
</organism>
<feature type="transmembrane region" description="Helical" evidence="1">
    <location>
        <begin position="70"/>
        <end position="93"/>
    </location>
</feature>
<keyword evidence="1" id="KW-0472">Membrane</keyword>
<dbReference type="Proteomes" id="UP000601361">
    <property type="component" value="Unassembled WGS sequence"/>
</dbReference>
<keyword evidence="1" id="KW-0812">Transmembrane</keyword>
<dbReference type="EMBL" id="BMGS01000008">
    <property type="protein sequence ID" value="GGG52912.1"/>
    <property type="molecule type" value="Genomic_DNA"/>
</dbReference>
<evidence type="ECO:0000313" key="3">
    <source>
        <dbReference type="Proteomes" id="UP000601361"/>
    </source>
</evidence>
<gene>
    <name evidence="2" type="ORF">GCM10011378_31450</name>
</gene>
<evidence type="ECO:0000313" key="2">
    <source>
        <dbReference type="EMBL" id="GGG52912.1"/>
    </source>
</evidence>
<comment type="caution">
    <text evidence="2">The sequence shown here is derived from an EMBL/GenBank/DDBJ whole genome shotgun (WGS) entry which is preliminary data.</text>
</comment>
<evidence type="ECO:0000256" key="1">
    <source>
        <dbReference type="SAM" id="Phobius"/>
    </source>
</evidence>